<reference evidence="1" key="1">
    <citation type="submission" date="2014-09" db="EMBL/GenBank/DDBJ databases">
        <authorList>
            <person name="Magalhaes I.L.F."/>
            <person name="Oliveira U."/>
            <person name="Santos F.R."/>
            <person name="Vidigal T.H.D.A."/>
            <person name="Brescovit A.D."/>
            <person name="Santos A.J."/>
        </authorList>
    </citation>
    <scope>NUCLEOTIDE SEQUENCE</scope>
    <source>
        <tissue evidence="1">Shoot tissue taken approximately 20 cm above the soil surface</tissue>
    </source>
</reference>
<organism evidence="1">
    <name type="scientific">Arundo donax</name>
    <name type="common">Giant reed</name>
    <name type="synonym">Donax arundinaceus</name>
    <dbReference type="NCBI Taxonomy" id="35708"/>
    <lineage>
        <taxon>Eukaryota</taxon>
        <taxon>Viridiplantae</taxon>
        <taxon>Streptophyta</taxon>
        <taxon>Embryophyta</taxon>
        <taxon>Tracheophyta</taxon>
        <taxon>Spermatophyta</taxon>
        <taxon>Magnoliopsida</taxon>
        <taxon>Liliopsida</taxon>
        <taxon>Poales</taxon>
        <taxon>Poaceae</taxon>
        <taxon>PACMAD clade</taxon>
        <taxon>Arundinoideae</taxon>
        <taxon>Arundineae</taxon>
        <taxon>Arundo</taxon>
    </lineage>
</organism>
<reference evidence="1" key="2">
    <citation type="journal article" date="2015" name="Data Brief">
        <title>Shoot transcriptome of the giant reed, Arundo donax.</title>
        <authorList>
            <person name="Barrero R.A."/>
            <person name="Guerrero F.D."/>
            <person name="Moolhuijzen P."/>
            <person name="Goolsby J.A."/>
            <person name="Tidwell J."/>
            <person name="Bellgard S.E."/>
            <person name="Bellgard M.I."/>
        </authorList>
    </citation>
    <scope>NUCLEOTIDE SEQUENCE</scope>
    <source>
        <tissue evidence="1">Shoot tissue taken approximately 20 cm above the soil surface</tissue>
    </source>
</reference>
<evidence type="ECO:0000313" key="1">
    <source>
        <dbReference type="EMBL" id="JAD97317.1"/>
    </source>
</evidence>
<name>A0A0A9EMP0_ARUDO</name>
<protein>
    <submittedName>
        <fullName evidence="1">PWD</fullName>
    </submittedName>
</protein>
<dbReference type="EMBL" id="GBRH01200578">
    <property type="protein sequence ID" value="JAD97317.1"/>
    <property type="molecule type" value="Transcribed_RNA"/>
</dbReference>
<sequence>MPTCSPNLTW</sequence>
<proteinExistence type="predicted"/>
<accession>A0A0A9EMP0</accession>